<organism evidence="2 3">
    <name type="scientific">Mycobacterium avium subsp. hominissuis</name>
    <dbReference type="NCBI Taxonomy" id="439334"/>
    <lineage>
        <taxon>Bacteria</taxon>
        <taxon>Bacillati</taxon>
        <taxon>Actinomycetota</taxon>
        <taxon>Actinomycetes</taxon>
        <taxon>Mycobacteriales</taxon>
        <taxon>Mycobacteriaceae</taxon>
        <taxon>Mycobacterium</taxon>
        <taxon>Mycobacterium avium complex (MAC)</taxon>
    </lineage>
</organism>
<dbReference type="GO" id="GO:0005829">
    <property type="term" value="C:cytosol"/>
    <property type="evidence" value="ECO:0007669"/>
    <property type="project" value="TreeGrafter"/>
</dbReference>
<sequence length="895" mass="101699">MVTESEKVTRQTRIDPRLASAGWEVAKFHPSMAGAIPSQKAVEEWPTEAGPADYALCDEHAVRGVVEAKKLTVGAQGILPQAERYARAIKVDQVWRGEFHVPFLYSTNGEETWFHDVRRPQNRSRRVATFHTPSALRELLERDSEAEFAKLRTIPLNPELRPYQVEANTAIEQTVAEGKRKMLVTMATGTGKTLMTVNEIYRLMKSGVARRVLFLVDRRALAAQTVRAFTSFEAEPGLKFHKLYPVYSQRFQQTDFDKDEKFDPNVMPNSLLTNPKLGDAFVYVSTIQRMSINLFGRDAGIHFGEGDSGDEDAKKLDIPIHAFDLIVADECHRGYSAKELSVWRDTLDWFDAIKVGLTATPAAHTMAYFENLVYRYDYERAVREGYLVDYDVVRVRSDVRMNGVFLHQGEQVDQVDPDSGARQLDLLEDERAYDASKVEREITAPDSNRKVLAELKKYAEAHEAETGRFPKILIFAANDLPHVSHADQLVELAKDVFGRGESFVGKITGRVDRPLQKIREFRNRPNPKIVVTVDLLTTGVDIPDLEFLVFLRPVKSRILFEQMLGRGTRRSPDLTPAKTNFTVFDCFDGTLLEYFRATTGMTIEPPEGDSKTIAQIVEDIWQNRDRDYNTKRLVKRLQRIDKNMSGEARDLFARFIPDGDVASFAEDLPAKLRGDFAGTMKILRDADFLKLCVEYPRARTHFVVASGVTDTVESEVLIKAGIGKEYKPDDYLQLFVRFVEQHEREIEAVQILLGRPNDWSADALRELRDALSQAPEHFTEDNLQRAFNATHHKALVDIISMVKRAAIDEAPLLTAEERVNAAVAKVTADHQLTDEQAKWLEYIRQHLVQNLSIEREDFEVIPILFDRGGWGRANRVFDGQLDDLIKELNKELVAA</sequence>
<dbReference type="Gene3D" id="3.40.50.300">
    <property type="entry name" value="P-loop containing nucleotide triphosphate hydrolases"/>
    <property type="match status" value="2"/>
</dbReference>
<protein>
    <submittedName>
        <fullName evidence="2">Type III restriction endonuclease subunit R</fullName>
    </submittedName>
</protein>
<dbReference type="InterPro" id="IPR006935">
    <property type="entry name" value="Helicase/UvrB_N"/>
</dbReference>
<dbReference type="InterPro" id="IPR050742">
    <property type="entry name" value="Helicase_Restrict-Modif_Enz"/>
</dbReference>
<dbReference type="InterPro" id="IPR013670">
    <property type="entry name" value="EcoEI_R_C_dom"/>
</dbReference>
<gene>
    <name evidence="2" type="ORF">JPH1_22290</name>
</gene>
<dbReference type="Pfam" id="PF04851">
    <property type="entry name" value="ResIII"/>
    <property type="match status" value="1"/>
</dbReference>
<dbReference type="InterPro" id="IPR027417">
    <property type="entry name" value="P-loop_NTPase"/>
</dbReference>
<dbReference type="SMART" id="SM00487">
    <property type="entry name" value="DEXDc"/>
    <property type="match status" value="1"/>
</dbReference>
<dbReference type="Proteomes" id="UP000327362">
    <property type="component" value="Chromosome"/>
</dbReference>
<accession>A0AAI8SM52</accession>
<dbReference type="InterPro" id="IPR014001">
    <property type="entry name" value="Helicase_ATP-bd"/>
</dbReference>
<dbReference type="PANTHER" id="PTHR47396:SF1">
    <property type="entry name" value="ATP-DEPENDENT HELICASE IRC3-RELATED"/>
    <property type="match status" value="1"/>
</dbReference>
<dbReference type="SUPFAM" id="SSF52540">
    <property type="entry name" value="P-loop containing nucleoside triphosphate hydrolases"/>
    <property type="match status" value="1"/>
</dbReference>
<dbReference type="GO" id="GO:0003677">
    <property type="term" value="F:DNA binding"/>
    <property type="evidence" value="ECO:0007669"/>
    <property type="project" value="InterPro"/>
</dbReference>
<keyword evidence="2" id="KW-0540">Nuclease</keyword>
<dbReference type="Pfam" id="PF08463">
    <property type="entry name" value="EcoEI_R_C"/>
    <property type="match status" value="1"/>
</dbReference>
<dbReference type="CDD" id="cd18799">
    <property type="entry name" value="SF2_C_EcoAI-like"/>
    <property type="match status" value="1"/>
</dbReference>
<dbReference type="GO" id="GO:0004519">
    <property type="term" value="F:endonuclease activity"/>
    <property type="evidence" value="ECO:0007669"/>
    <property type="project" value="UniProtKB-KW"/>
</dbReference>
<evidence type="ECO:0000313" key="2">
    <source>
        <dbReference type="EMBL" id="BBN47754.1"/>
    </source>
</evidence>
<dbReference type="AlphaFoldDB" id="A0AAI8SM52"/>
<keyword evidence="2" id="KW-0255">Endonuclease</keyword>
<dbReference type="Gene3D" id="3.90.1570.30">
    <property type="match status" value="1"/>
</dbReference>
<keyword evidence="2" id="KW-0378">Hydrolase</keyword>
<dbReference type="PROSITE" id="PS51192">
    <property type="entry name" value="HELICASE_ATP_BIND_1"/>
    <property type="match status" value="1"/>
</dbReference>
<dbReference type="EMBL" id="AP020326">
    <property type="protein sequence ID" value="BBN47754.1"/>
    <property type="molecule type" value="Genomic_DNA"/>
</dbReference>
<dbReference type="InterPro" id="IPR001650">
    <property type="entry name" value="Helicase_C-like"/>
</dbReference>
<dbReference type="PANTHER" id="PTHR47396">
    <property type="entry name" value="TYPE I RESTRICTION ENZYME ECOKI R PROTEIN"/>
    <property type="match status" value="1"/>
</dbReference>
<name>A0AAI8SM52_MYCAV</name>
<evidence type="ECO:0000313" key="3">
    <source>
        <dbReference type="Proteomes" id="UP000327362"/>
    </source>
</evidence>
<reference evidence="2 3" key="1">
    <citation type="submission" date="2019-09" db="EMBL/GenBank/DDBJ databases">
        <title>Complete genome sequence of Mycobacterium avium subsp. hominissuis strain JP-H-1.</title>
        <authorList>
            <person name="Kinoshita Y."/>
            <person name="Niwa H."/>
            <person name="Uchida-Fujii E."/>
            <person name="Nukada T."/>
        </authorList>
    </citation>
    <scope>NUCLEOTIDE SEQUENCE [LARGE SCALE GENOMIC DNA]</scope>
    <source>
        <strain evidence="2 3">JP-H-1</strain>
    </source>
</reference>
<dbReference type="GO" id="GO:0006304">
    <property type="term" value="P:DNA modification"/>
    <property type="evidence" value="ECO:0007669"/>
    <property type="project" value="InterPro"/>
</dbReference>
<feature type="domain" description="Helicase ATP-binding" evidence="1">
    <location>
        <begin position="173"/>
        <end position="379"/>
    </location>
</feature>
<dbReference type="Pfam" id="PF00271">
    <property type="entry name" value="Helicase_C"/>
    <property type="match status" value="1"/>
</dbReference>
<dbReference type="GO" id="GO:0016787">
    <property type="term" value="F:hydrolase activity"/>
    <property type="evidence" value="ECO:0007669"/>
    <property type="project" value="InterPro"/>
</dbReference>
<dbReference type="REBASE" id="367567">
    <property type="entry name" value="MavJPH1ORF22300P"/>
</dbReference>
<dbReference type="SMART" id="SM00490">
    <property type="entry name" value="HELICc"/>
    <property type="match status" value="1"/>
</dbReference>
<dbReference type="GO" id="GO:0005524">
    <property type="term" value="F:ATP binding"/>
    <property type="evidence" value="ECO:0007669"/>
    <property type="project" value="InterPro"/>
</dbReference>
<evidence type="ECO:0000259" key="1">
    <source>
        <dbReference type="PROSITE" id="PS51192"/>
    </source>
</evidence>
<proteinExistence type="predicted"/>